<dbReference type="GO" id="GO:0005634">
    <property type="term" value="C:nucleus"/>
    <property type="evidence" value="ECO:0007669"/>
    <property type="project" value="TreeGrafter"/>
</dbReference>
<dbReference type="InterPro" id="IPR048364">
    <property type="entry name" value="Hikeshi-like_C"/>
</dbReference>
<dbReference type="PaxDb" id="67767-A0A0J7KR65"/>
<comment type="caution">
    <text evidence="4">The sequence shown here is derived from an EMBL/GenBank/DDBJ whole genome shotgun (WGS) entry which is preliminary data.</text>
</comment>
<dbReference type="GO" id="GO:0005829">
    <property type="term" value="C:cytosol"/>
    <property type="evidence" value="ECO:0007669"/>
    <property type="project" value="TreeGrafter"/>
</dbReference>
<sequence>MVQDFSFQTEPIYLHTSVQTDFQQVGENKFLITVPDADNINHIVVFLTGTIRFSDGMGGAVYFSWPDANAPPNWQFLGYISNAKPSAIFKIWNLKKNHEFENSNVGIFGIDKISHVAQIGVSVEPLAIIEQQAATVAATTTNTFVEFMQKMVTSFVNYVSSFTVTQAQMTPNPTENFVPLSTLQNWYETFERRLQQNPNFWK</sequence>
<evidence type="ECO:0000313" key="5">
    <source>
        <dbReference type="Proteomes" id="UP000036403"/>
    </source>
</evidence>
<protein>
    <submittedName>
        <fullName evidence="4">Protein opi10-like protein</fullName>
    </submittedName>
</protein>
<dbReference type="EMBL" id="LBMM01004130">
    <property type="protein sequence ID" value="KMQ92786.1"/>
    <property type="molecule type" value="Genomic_DNA"/>
</dbReference>
<reference evidence="4 5" key="1">
    <citation type="submission" date="2015-04" db="EMBL/GenBank/DDBJ databases">
        <title>Lasius niger genome sequencing.</title>
        <authorList>
            <person name="Konorov E.A."/>
            <person name="Nikitin M.A."/>
            <person name="Kirill M.V."/>
            <person name="Chang P."/>
        </authorList>
    </citation>
    <scope>NUCLEOTIDE SEQUENCE [LARGE SCALE GENOMIC DNA]</scope>
    <source>
        <tissue evidence="4">Whole</tissue>
    </source>
</reference>
<dbReference type="AlphaFoldDB" id="A0A0J7KR65"/>
<dbReference type="STRING" id="67767.A0A0J7KR65"/>
<dbReference type="GO" id="GO:0006606">
    <property type="term" value="P:protein import into nucleus"/>
    <property type="evidence" value="ECO:0007669"/>
    <property type="project" value="TreeGrafter"/>
</dbReference>
<dbReference type="Pfam" id="PF05603">
    <property type="entry name" value="Hikeshi-like_N"/>
    <property type="match status" value="1"/>
</dbReference>
<comment type="similarity">
    <text evidence="1">Belongs to the OPI10 family.</text>
</comment>
<dbReference type="GO" id="GO:0061608">
    <property type="term" value="F:nuclear import signal receptor activity"/>
    <property type="evidence" value="ECO:0007669"/>
    <property type="project" value="TreeGrafter"/>
</dbReference>
<dbReference type="OrthoDB" id="10248398at2759"/>
<dbReference type="InterPro" id="IPR031318">
    <property type="entry name" value="OPI10"/>
</dbReference>
<gene>
    <name evidence="4" type="ORF">RF55_7183</name>
</gene>
<feature type="domain" description="Hikeshi-like N-terminal" evidence="2">
    <location>
        <begin position="17"/>
        <end position="138"/>
    </location>
</feature>
<dbReference type="PANTHER" id="PTHR12925">
    <property type="entry name" value="HIKESHI FAMILY MEMBER"/>
    <property type="match status" value="1"/>
</dbReference>
<evidence type="ECO:0000256" key="1">
    <source>
        <dbReference type="ARBA" id="ARBA00006623"/>
    </source>
</evidence>
<evidence type="ECO:0000259" key="3">
    <source>
        <dbReference type="Pfam" id="PF21057"/>
    </source>
</evidence>
<evidence type="ECO:0000259" key="2">
    <source>
        <dbReference type="Pfam" id="PF05603"/>
    </source>
</evidence>
<name>A0A0J7KR65_LASNI</name>
<dbReference type="Pfam" id="PF21057">
    <property type="entry name" value="Hikeshi-like_C"/>
    <property type="match status" value="1"/>
</dbReference>
<dbReference type="GO" id="GO:0030544">
    <property type="term" value="F:Hsp70 protein binding"/>
    <property type="evidence" value="ECO:0007669"/>
    <property type="project" value="TreeGrafter"/>
</dbReference>
<dbReference type="Proteomes" id="UP000036403">
    <property type="component" value="Unassembled WGS sequence"/>
</dbReference>
<evidence type="ECO:0000313" key="4">
    <source>
        <dbReference type="EMBL" id="KMQ92786.1"/>
    </source>
</evidence>
<dbReference type="PANTHER" id="PTHR12925:SF0">
    <property type="entry name" value="PROTEIN HIKESHI"/>
    <property type="match status" value="1"/>
</dbReference>
<dbReference type="InterPro" id="IPR008493">
    <property type="entry name" value="Hikeshi-like_N"/>
</dbReference>
<feature type="domain" description="Hikeshi-like C-terminal" evidence="3">
    <location>
        <begin position="143"/>
        <end position="202"/>
    </location>
</feature>
<accession>A0A0J7KR65</accession>
<proteinExistence type="inferred from homology"/>
<keyword evidence="5" id="KW-1185">Reference proteome</keyword>
<organism evidence="4 5">
    <name type="scientific">Lasius niger</name>
    <name type="common">Black garden ant</name>
    <dbReference type="NCBI Taxonomy" id="67767"/>
    <lineage>
        <taxon>Eukaryota</taxon>
        <taxon>Metazoa</taxon>
        <taxon>Ecdysozoa</taxon>
        <taxon>Arthropoda</taxon>
        <taxon>Hexapoda</taxon>
        <taxon>Insecta</taxon>
        <taxon>Pterygota</taxon>
        <taxon>Neoptera</taxon>
        <taxon>Endopterygota</taxon>
        <taxon>Hymenoptera</taxon>
        <taxon>Apocrita</taxon>
        <taxon>Aculeata</taxon>
        <taxon>Formicoidea</taxon>
        <taxon>Formicidae</taxon>
        <taxon>Formicinae</taxon>
        <taxon>Lasius</taxon>
        <taxon>Lasius</taxon>
    </lineage>
</organism>